<dbReference type="AlphaFoldDB" id="A0A6C0L2I5"/>
<reference evidence="2" key="1">
    <citation type="journal article" date="2020" name="Nature">
        <title>Giant virus diversity and host interactions through global metagenomics.</title>
        <authorList>
            <person name="Schulz F."/>
            <person name="Roux S."/>
            <person name="Paez-Espino D."/>
            <person name="Jungbluth S."/>
            <person name="Walsh D.A."/>
            <person name="Denef V.J."/>
            <person name="McMahon K.D."/>
            <person name="Konstantinidis K.T."/>
            <person name="Eloe-Fadrosh E.A."/>
            <person name="Kyrpides N.C."/>
            <person name="Woyke T."/>
        </authorList>
    </citation>
    <scope>NUCLEOTIDE SEQUENCE</scope>
    <source>
        <strain evidence="2">GVMAG-S-ERX555907-63</strain>
    </source>
</reference>
<dbReference type="EMBL" id="MN741022">
    <property type="protein sequence ID" value="QHU23060.1"/>
    <property type="molecule type" value="Genomic_DNA"/>
</dbReference>
<keyword evidence="1" id="KW-0812">Transmembrane</keyword>
<keyword evidence="1" id="KW-1133">Transmembrane helix</keyword>
<protein>
    <submittedName>
        <fullName evidence="2">Uncharacterized protein</fullName>
    </submittedName>
</protein>
<feature type="transmembrane region" description="Helical" evidence="1">
    <location>
        <begin position="6"/>
        <end position="24"/>
    </location>
</feature>
<sequence>MASIIATIIIIFLVVLLWYCFNFNEIEEILEYRKEKKVKEIILNDENTNNLSENLVINNILDKLKKIQTDIDELKLCKNVEDCKDDTRYN</sequence>
<accession>A0A6C0L2I5</accession>
<evidence type="ECO:0000256" key="1">
    <source>
        <dbReference type="SAM" id="Phobius"/>
    </source>
</evidence>
<keyword evidence="1" id="KW-0472">Membrane</keyword>
<proteinExistence type="predicted"/>
<organism evidence="2">
    <name type="scientific">viral metagenome</name>
    <dbReference type="NCBI Taxonomy" id="1070528"/>
    <lineage>
        <taxon>unclassified sequences</taxon>
        <taxon>metagenomes</taxon>
        <taxon>organismal metagenomes</taxon>
    </lineage>
</organism>
<evidence type="ECO:0000313" key="2">
    <source>
        <dbReference type="EMBL" id="QHU23060.1"/>
    </source>
</evidence>
<name>A0A6C0L2I5_9ZZZZ</name>